<dbReference type="OrthoDB" id="9786661at2"/>
<evidence type="ECO:0000256" key="2">
    <source>
        <dbReference type="ARBA" id="ARBA00005336"/>
    </source>
</evidence>
<evidence type="ECO:0000259" key="7">
    <source>
        <dbReference type="Pfam" id="PF00933"/>
    </source>
</evidence>
<dbReference type="Pfam" id="PF00933">
    <property type="entry name" value="Glyco_hydro_3"/>
    <property type="match status" value="1"/>
</dbReference>
<dbReference type="GO" id="GO:0004563">
    <property type="term" value="F:beta-N-acetylhexosaminidase activity"/>
    <property type="evidence" value="ECO:0007669"/>
    <property type="project" value="UniProtKB-EC"/>
</dbReference>
<feature type="signal peptide" evidence="6">
    <location>
        <begin position="1"/>
        <end position="24"/>
    </location>
</feature>
<dbReference type="EC" id="3.2.1.52" evidence="3"/>
<comment type="catalytic activity">
    <reaction evidence="1">
        <text>Hydrolysis of terminal non-reducing N-acetyl-D-hexosamine residues in N-acetyl-beta-D-hexosaminides.</text>
        <dbReference type="EC" id="3.2.1.52"/>
    </reaction>
</comment>
<dbReference type="InterPro" id="IPR036962">
    <property type="entry name" value="Glyco_hydro_3_N_sf"/>
</dbReference>
<gene>
    <name evidence="8" type="ORF">EC912_103307</name>
</gene>
<keyword evidence="5" id="KW-0326">Glycosidase</keyword>
<comment type="caution">
    <text evidence="8">The sequence shown here is derived from an EMBL/GenBank/DDBJ whole genome shotgun (WGS) entry which is preliminary data.</text>
</comment>
<feature type="domain" description="Glycoside hydrolase family 3 N-terminal" evidence="7">
    <location>
        <begin position="43"/>
        <end position="400"/>
    </location>
</feature>
<feature type="chain" id="PRO_5020909542" description="beta-N-acetylhexosaminidase" evidence="6">
    <location>
        <begin position="25"/>
        <end position="673"/>
    </location>
</feature>
<dbReference type="InterPro" id="IPR017853">
    <property type="entry name" value="GH"/>
</dbReference>
<keyword evidence="4" id="KW-0378">Hydrolase</keyword>
<evidence type="ECO:0000313" key="8">
    <source>
        <dbReference type="EMBL" id="TCV94819.1"/>
    </source>
</evidence>
<comment type="similarity">
    <text evidence="2">Belongs to the glycosyl hydrolase 3 family.</text>
</comment>
<dbReference type="GO" id="GO:0005975">
    <property type="term" value="P:carbohydrate metabolic process"/>
    <property type="evidence" value="ECO:0007669"/>
    <property type="project" value="InterPro"/>
</dbReference>
<keyword evidence="6" id="KW-0732">Signal</keyword>
<dbReference type="InterPro" id="IPR036881">
    <property type="entry name" value="Glyco_hydro_3_C_sf"/>
</dbReference>
<proteinExistence type="inferred from homology"/>
<dbReference type="GO" id="GO:0009254">
    <property type="term" value="P:peptidoglycan turnover"/>
    <property type="evidence" value="ECO:0007669"/>
    <property type="project" value="TreeGrafter"/>
</dbReference>
<dbReference type="InterPro" id="IPR001764">
    <property type="entry name" value="Glyco_hydro_3_N"/>
</dbReference>
<dbReference type="InterPro" id="IPR050226">
    <property type="entry name" value="NagZ_Beta-hexosaminidase"/>
</dbReference>
<dbReference type="AlphaFoldDB" id="A0A4V2W483"/>
<evidence type="ECO:0000256" key="1">
    <source>
        <dbReference type="ARBA" id="ARBA00001231"/>
    </source>
</evidence>
<keyword evidence="9" id="KW-1185">Reference proteome</keyword>
<dbReference type="Proteomes" id="UP000295645">
    <property type="component" value="Unassembled WGS sequence"/>
</dbReference>
<dbReference type="PANTHER" id="PTHR30480">
    <property type="entry name" value="BETA-HEXOSAMINIDASE-RELATED"/>
    <property type="match status" value="1"/>
</dbReference>
<accession>A0A4V2W483</accession>
<organism evidence="8 9">
    <name type="scientific">Luteibacter rhizovicinus</name>
    <dbReference type="NCBI Taxonomy" id="242606"/>
    <lineage>
        <taxon>Bacteria</taxon>
        <taxon>Pseudomonadati</taxon>
        <taxon>Pseudomonadota</taxon>
        <taxon>Gammaproteobacteria</taxon>
        <taxon>Lysobacterales</taxon>
        <taxon>Rhodanobacteraceae</taxon>
        <taxon>Luteibacter</taxon>
    </lineage>
</organism>
<name>A0A4V2W483_9GAMM</name>
<evidence type="ECO:0000256" key="5">
    <source>
        <dbReference type="ARBA" id="ARBA00023295"/>
    </source>
</evidence>
<dbReference type="Gene3D" id="3.40.50.1700">
    <property type="entry name" value="Glycoside hydrolase family 3 C-terminal domain"/>
    <property type="match status" value="1"/>
</dbReference>
<evidence type="ECO:0000256" key="4">
    <source>
        <dbReference type="ARBA" id="ARBA00022801"/>
    </source>
</evidence>
<reference evidence="8 9" key="1">
    <citation type="submission" date="2019-03" db="EMBL/GenBank/DDBJ databases">
        <title>Above-ground endophytic microbial communities from plants in different locations in the United States.</title>
        <authorList>
            <person name="Frank C."/>
        </authorList>
    </citation>
    <scope>NUCLEOTIDE SEQUENCE [LARGE SCALE GENOMIC DNA]</scope>
    <source>
        <strain evidence="8 9">LP_13_YM</strain>
    </source>
</reference>
<dbReference type="PANTHER" id="PTHR30480:SF13">
    <property type="entry name" value="BETA-HEXOSAMINIDASE"/>
    <property type="match status" value="1"/>
</dbReference>
<dbReference type="EMBL" id="SMCS01000003">
    <property type="protein sequence ID" value="TCV94819.1"/>
    <property type="molecule type" value="Genomic_DNA"/>
</dbReference>
<dbReference type="SUPFAM" id="SSF52279">
    <property type="entry name" value="Beta-D-glucan exohydrolase, C-terminal domain"/>
    <property type="match status" value="1"/>
</dbReference>
<dbReference type="Gene3D" id="3.20.20.300">
    <property type="entry name" value="Glycoside hydrolase, family 3, N-terminal domain"/>
    <property type="match status" value="1"/>
</dbReference>
<sequence length="673" mass="72469">MRYRKQLIFTVALMLPTLCTTTQADSQVDTDAVAREIVDGMSTREKIGQKLMMAFRYWCDDDHPSCTSGMTTGNPDVMRIVRDNGLGGVIFFSDNIQSIDQAGHLVEAFGRANSAKNVGLLLAIDQEGGNVFRLPRDKATTFPGNMALAAAYLGSGDAGFAVRQGEVLATEMASLGLNVNFAPTVDVNSNPLNPVINVRSLGDDPGLVGLLGTGLLEGMANRNVIGVLKHFPGHGDTTTDSHFGLPVVDKSREDAFAIDLAPYRAAFSSTVRPDMVMTAHIQYGALDSSRVTTLTGESIVVPATMSRTIQRDILRDELGFDGVTVTDSLEMKAIADFFDPVDALIRVFRADVDIALMPVEVRRAADAGRLSSAIDAVVAAVDSGDLDREELDESVRRIVRMKMRRGIVPAYASRPVSDVSIIGSEAHREVERKIAAGSITMIRNDGDTLPIADRAANILIVTPWQEQATAMQRRFAEHGFARVTHTSLAAVTDAELRRAIDKADVVLLGSMTTRAGSPVTKLSGARGYQALFDAGHVMSHSGSLVFNEDQSGEANVGRARIPYASDTDAWMRLRSAMEYVSHAGRKLIHVTMRAPYDSVDFDDLPGATLATYSYFGYEGGLRGPSLPMVVDVVVGSLNPMGRLPVNVYEPATGGSAAVVRYPRGHGLRYPSAD</sequence>
<dbReference type="SUPFAM" id="SSF51445">
    <property type="entry name" value="(Trans)glycosidases"/>
    <property type="match status" value="1"/>
</dbReference>
<protein>
    <recommendedName>
        <fullName evidence="3">beta-N-acetylhexosaminidase</fullName>
        <ecNumber evidence="3">3.2.1.52</ecNumber>
    </recommendedName>
</protein>
<dbReference type="RefSeq" id="WP_132143471.1">
    <property type="nucleotide sequence ID" value="NZ_SMCS01000003.1"/>
</dbReference>
<evidence type="ECO:0000313" key="9">
    <source>
        <dbReference type="Proteomes" id="UP000295645"/>
    </source>
</evidence>
<evidence type="ECO:0000256" key="6">
    <source>
        <dbReference type="SAM" id="SignalP"/>
    </source>
</evidence>
<evidence type="ECO:0000256" key="3">
    <source>
        <dbReference type="ARBA" id="ARBA00012663"/>
    </source>
</evidence>